<dbReference type="RefSeq" id="WP_078807607.1">
    <property type="nucleotide sequence ID" value="NZ_FUXI01000019.1"/>
</dbReference>
<dbReference type="Gene3D" id="3.40.50.1000">
    <property type="entry name" value="HAD superfamily/HAD-like"/>
    <property type="match status" value="1"/>
</dbReference>
<name>A0A1T4P6L5_9ENTE</name>
<dbReference type="SUPFAM" id="SSF56784">
    <property type="entry name" value="HAD-like"/>
    <property type="match status" value="1"/>
</dbReference>
<dbReference type="Pfam" id="PF08282">
    <property type="entry name" value="Hydrolase_3"/>
    <property type="match status" value="1"/>
</dbReference>
<dbReference type="OrthoDB" id="9810101at2"/>
<evidence type="ECO:0008006" key="3">
    <source>
        <dbReference type="Google" id="ProtNLM"/>
    </source>
</evidence>
<dbReference type="PANTHER" id="PTHR10000">
    <property type="entry name" value="PHOSPHOSERINE PHOSPHATASE"/>
    <property type="match status" value="1"/>
</dbReference>
<dbReference type="PROSITE" id="PS01228">
    <property type="entry name" value="COF_1"/>
    <property type="match status" value="1"/>
</dbReference>
<dbReference type="PANTHER" id="PTHR10000:SF25">
    <property type="entry name" value="PHOSPHATASE YKRA-RELATED"/>
    <property type="match status" value="1"/>
</dbReference>
<proteinExistence type="predicted"/>
<dbReference type="InterPro" id="IPR006379">
    <property type="entry name" value="HAD-SF_hydro_IIB"/>
</dbReference>
<dbReference type="NCBIfam" id="TIGR01484">
    <property type="entry name" value="HAD-SF-IIB"/>
    <property type="match status" value="1"/>
</dbReference>
<dbReference type="STRING" id="263852.SAMN02745116_01672"/>
<dbReference type="EMBL" id="FUXI01000019">
    <property type="protein sequence ID" value="SJZ87230.1"/>
    <property type="molecule type" value="Genomic_DNA"/>
</dbReference>
<keyword evidence="2" id="KW-1185">Reference proteome</keyword>
<dbReference type="GO" id="GO:0000287">
    <property type="term" value="F:magnesium ion binding"/>
    <property type="evidence" value="ECO:0007669"/>
    <property type="project" value="TreeGrafter"/>
</dbReference>
<dbReference type="AlphaFoldDB" id="A0A1T4P6L5"/>
<protein>
    <recommendedName>
        <fullName evidence="3">Haloacid dehalogenase-like hydrolase</fullName>
    </recommendedName>
</protein>
<dbReference type="InterPro" id="IPR036412">
    <property type="entry name" value="HAD-like_sf"/>
</dbReference>
<organism evidence="1 2">
    <name type="scientific">Pilibacter termitis</name>
    <dbReference type="NCBI Taxonomy" id="263852"/>
    <lineage>
        <taxon>Bacteria</taxon>
        <taxon>Bacillati</taxon>
        <taxon>Bacillota</taxon>
        <taxon>Bacilli</taxon>
        <taxon>Lactobacillales</taxon>
        <taxon>Enterococcaceae</taxon>
        <taxon>Pilibacter</taxon>
    </lineage>
</organism>
<dbReference type="GO" id="GO:0016791">
    <property type="term" value="F:phosphatase activity"/>
    <property type="evidence" value="ECO:0007669"/>
    <property type="project" value="TreeGrafter"/>
</dbReference>
<accession>A0A1T4P6L5</accession>
<dbReference type="InterPro" id="IPR000150">
    <property type="entry name" value="Cof"/>
</dbReference>
<dbReference type="GO" id="GO:0005829">
    <property type="term" value="C:cytosol"/>
    <property type="evidence" value="ECO:0007669"/>
    <property type="project" value="TreeGrafter"/>
</dbReference>
<sequence length="279" mass="31103">MKIIFLDVDGTLVNYQNQVPESAVKAIQLARKNGHKVYLNTGRSKAELPDFLLDIGVDGMILGNGSYVEESGEVLFEQVMSEEDSRKIVDYLHGRNLPFYLESNNGLFASEDFVEKAKPVMQKYMLGKGKTLEEVRDLDITQALHGLVLNGELYRKDLNKVSFILNDYQDYLEAKETFAHLKVGTWGGKGETALFGDIGVAKIDKKKAVKILLAHLNASEKDTFAFGDAKIDIPMLEIAQIGVAMGNGGKEIKQMADYITDDVDKDGLYKAFLHFNLLK</sequence>
<reference evidence="1 2" key="1">
    <citation type="submission" date="2017-02" db="EMBL/GenBank/DDBJ databases">
        <authorList>
            <person name="Peterson S.W."/>
        </authorList>
    </citation>
    <scope>NUCLEOTIDE SEQUENCE [LARGE SCALE GENOMIC DNA]</scope>
    <source>
        <strain evidence="1 2">ATCC BAA-1030</strain>
    </source>
</reference>
<dbReference type="Gene3D" id="3.30.1240.10">
    <property type="match status" value="1"/>
</dbReference>
<gene>
    <name evidence="1" type="ORF">SAMN02745116_01672</name>
</gene>
<dbReference type="Proteomes" id="UP000190328">
    <property type="component" value="Unassembled WGS sequence"/>
</dbReference>
<dbReference type="SFLD" id="SFLDS00003">
    <property type="entry name" value="Haloacid_Dehalogenase"/>
    <property type="match status" value="1"/>
</dbReference>
<dbReference type="SFLD" id="SFLDG01140">
    <property type="entry name" value="C2.B:_Phosphomannomutase_and_P"/>
    <property type="match status" value="1"/>
</dbReference>
<evidence type="ECO:0000313" key="2">
    <source>
        <dbReference type="Proteomes" id="UP000190328"/>
    </source>
</evidence>
<evidence type="ECO:0000313" key="1">
    <source>
        <dbReference type="EMBL" id="SJZ87230.1"/>
    </source>
</evidence>
<dbReference type="NCBIfam" id="TIGR00099">
    <property type="entry name" value="Cof-subfamily"/>
    <property type="match status" value="1"/>
</dbReference>
<dbReference type="InterPro" id="IPR023214">
    <property type="entry name" value="HAD_sf"/>
</dbReference>